<sequence>MTTTTTSTTYTWSPKAYSQHASFVPQLGTPILEALAPKPGERIMDIGCGDGILTERIRLSGAIVVANDASPDMIHQAKENFPDSADTYSVLDGHDLHSSEWGTATDKFDAVFSNAALHWMKKSPAQVVRGIRAVLKSNHQGRFVAEFGGFLNIASVHAALINGLNKRGFDGRAVSPWYFPSPAEYKLLLEENGFTDVTATLVGRPTVLSEAGLKGWLDTFGMAFMDVLGSDEEREELKNEIVEQLRPVLCDSQGVWTLDYWRLRVEAWTH</sequence>
<comment type="caution">
    <text evidence="2">The sequence shown here is derived from an EMBL/GenBank/DDBJ whole genome shotgun (WGS) entry which is preliminary data.</text>
</comment>
<dbReference type="GO" id="GO:0008757">
    <property type="term" value="F:S-adenosylmethionine-dependent methyltransferase activity"/>
    <property type="evidence" value="ECO:0007669"/>
    <property type="project" value="InterPro"/>
</dbReference>
<dbReference type="AlphaFoldDB" id="A0A1Y2BYP5"/>
<keyword evidence="2" id="KW-0489">Methyltransferase</keyword>
<accession>A0A1Y2BYP5</accession>
<reference evidence="2 3" key="1">
    <citation type="submission" date="2016-07" db="EMBL/GenBank/DDBJ databases">
        <title>Pervasive Adenine N6-methylation of Active Genes in Fungi.</title>
        <authorList>
            <consortium name="DOE Joint Genome Institute"/>
            <person name="Mondo S.J."/>
            <person name="Dannebaum R.O."/>
            <person name="Kuo R.C."/>
            <person name="Labutti K."/>
            <person name="Haridas S."/>
            <person name="Kuo A."/>
            <person name="Salamov A."/>
            <person name="Ahrendt S.R."/>
            <person name="Lipzen A."/>
            <person name="Sullivan W."/>
            <person name="Andreopoulos W.B."/>
            <person name="Clum A."/>
            <person name="Lindquist E."/>
            <person name="Daum C."/>
            <person name="Ramamoorthy G.K."/>
            <person name="Gryganskyi A."/>
            <person name="Culley D."/>
            <person name="Magnuson J.K."/>
            <person name="James T.Y."/>
            <person name="O'Malley M.A."/>
            <person name="Stajich J.E."/>
            <person name="Spatafora J.W."/>
            <person name="Visel A."/>
            <person name="Grigoriev I.V."/>
        </authorList>
    </citation>
    <scope>NUCLEOTIDE SEQUENCE [LARGE SCALE GENOMIC DNA]</scope>
    <source>
        <strain evidence="2 3">JEL800</strain>
    </source>
</reference>
<dbReference type="GO" id="GO:0032259">
    <property type="term" value="P:methylation"/>
    <property type="evidence" value="ECO:0007669"/>
    <property type="project" value="UniProtKB-KW"/>
</dbReference>
<dbReference type="Proteomes" id="UP000193642">
    <property type="component" value="Unassembled WGS sequence"/>
</dbReference>
<dbReference type="InterPro" id="IPR029063">
    <property type="entry name" value="SAM-dependent_MTases_sf"/>
</dbReference>
<evidence type="ECO:0000313" key="2">
    <source>
        <dbReference type="EMBL" id="ORY39892.1"/>
    </source>
</evidence>
<dbReference type="SUPFAM" id="SSF53335">
    <property type="entry name" value="S-adenosyl-L-methionine-dependent methyltransferases"/>
    <property type="match status" value="1"/>
</dbReference>
<gene>
    <name evidence="2" type="ORF">BCR33DRAFT_719717</name>
</gene>
<dbReference type="PANTHER" id="PTHR43861">
    <property type="entry name" value="TRANS-ACONITATE 2-METHYLTRANSFERASE-RELATED"/>
    <property type="match status" value="1"/>
</dbReference>
<evidence type="ECO:0000313" key="3">
    <source>
        <dbReference type="Proteomes" id="UP000193642"/>
    </source>
</evidence>
<organism evidence="2 3">
    <name type="scientific">Rhizoclosmatium globosum</name>
    <dbReference type="NCBI Taxonomy" id="329046"/>
    <lineage>
        <taxon>Eukaryota</taxon>
        <taxon>Fungi</taxon>
        <taxon>Fungi incertae sedis</taxon>
        <taxon>Chytridiomycota</taxon>
        <taxon>Chytridiomycota incertae sedis</taxon>
        <taxon>Chytridiomycetes</taxon>
        <taxon>Chytridiales</taxon>
        <taxon>Chytriomycetaceae</taxon>
        <taxon>Rhizoclosmatium</taxon>
    </lineage>
</organism>
<evidence type="ECO:0000259" key="1">
    <source>
        <dbReference type="Pfam" id="PF08241"/>
    </source>
</evidence>
<dbReference type="Gene3D" id="3.40.50.150">
    <property type="entry name" value="Vaccinia Virus protein VP39"/>
    <property type="match status" value="1"/>
</dbReference>
<dbReference type="OrthoDB" id="6329284at2759"/>
<dbReference type="InterPro" id="IPR013216">
    <property type="entry name" value="Methyltransf_11"/>
</dbReference>
<feature type="domain" description="Methyltransferase type 11" evidence="1">
    <location>
        <begin position="45"/>
        <end position="138"/>
    </location>
</feature>
<keyword evidence="2" id="KW-0808">Transferase</keyword>
<dbReference type="Pfam" id="PF08241">
    <property type="entry name" value="Methyltransf_11"/>
    <property type="match status" value="1"/>
</dbReference>
<dbReference type="PANTHER" id="PTHR43861:SF1">
    <property type="entry name" value="TRANS-ACONITATE 2-METHYLTRANSFERASE"/>
    <property type="match status" value="1"/>
</dbReference>
<keyword evidence="3" id="KW-1185">Reference proteome</keyword>
<name>A0A1Y2BYP5_9FUNG</name>
<dbReference type="STRING" id="329046.A0A1Y2BYP5"/>
<protein>
    <submittedName>
        <fullName evidence="2">S-adenosyl-L-methionine-dependent methyltransferase</fullName>
    </submittedName>
</protein>
<dbReference type="EMBL" id="MCGO01000037">
    <property type="protein sequence ID" value="ORY39892.1"/>
    <property type="molecule type" value="Genomic_DNA"/>
</dbReference>
<dbReference type="CDD" id="cd02440">
    <property type="entry name" value="AdoMet_MTases"/>
    <property type="match status" value="1"/>
</dbReference>
<proteinExistence type="predicted"/>